<feature type="compositionally biased region" description="Basic and acidic residues" evidence="4">
    <location>
        <begin position="220"/>
        <end position="229"/>
    </location>
</feature>
<dbReference type="Pfam" id="PF12796">
    <property type="entry name" value="Ank_2"/>
    <property type="match status" value="2"/>
</dbReference>
<feature type="compositionally biased region" description="Low complexity" evidence="4">
    <location>
        <begin position="1024"/>
        <end position="1035"/>
    </location>
</feature>
<feature type="compositionally biased region" description="Basic and acidic residues" evidence="4">
    <location>
        <begin position="456"/>
        <end position="467"/>
    </location>
</feature>
<protein>
    <submittedName>
        <fullName evidence="5">Uncharacterized protein</fullName>
    </submittedName>
</protein>
<feature type="region of interest" description="Disordered" evidence="4">
    <location>
        <begin position="1160"/>
        <end position="1230"/>
    </location>
</feature>
<dbReference type="PROSITE" id="PS50297">
    <property type="entry name" value="ANK_REP_REGION"/>
    <property type="match status" value="2"/>
</dbReference>
<feature type="region of interest" description="Disordered" evidence="4">
    <location>
        <begin position="1355"/>
        <end position="1383"/>
    </location>
</feature>
<dbReference type="Gene3D" id="1.25.40.20">
    <property type="entry name" value="Ankyrin repeat-containing domain"/>
    <property type="match status" value="1"/>
</dbReference>
<feature type="region of interest" description="Disordered" evidence="4">
    <location>
        <begin position="220"/>
        <end position="272"/>
    </location>
</feature>
<evidence type="ECO:0000313" key="5">
    <source>
        <dbReference type="EMBL" id="OCF33454.1"/>
    </source>
</evidence>
<dbReference type="InterPro" id="IPR036770">
    <property type="entry name" value="Ankyrin_rpt-contain_sf"/>
</dbReference>
<dbReference type="EMBL" id="KI669505">
    <property type="protein sequence ID" value="OCF33454.1"/>
    <property type="molecule type" value="Genomic_DNA"/>
</dbReference>
<feature type="compositionally biased region" description="Polar residues" evidence="4">
    <location>
        <begin position="231"/>
        <end position="240"/>
    </location>
</feature>
<dbReference type="Proteomes" id="UP000092666">
    <property type="component" value="Unassembled WGS sequence"/>
</dbReference>
<dbReference type="PANTHER" id="PTHR24173:SF74">
    <property type="entry name" value="ANKYRIN REPEAT DOMAIN-CONTAINING PROTEIN 16"/>
    <property type="match status" value="1"/>
</dbReference>
<evidence type="ECO:0000313" key="6">
    <source>
        <dbReference type="Proteomes" id="UP000092666"/>
    </source>
</evidence>
<feature type="compositionally biased region" description="Pro residues" evidence="4">
    <location>
        <begin position="59"/>
        <end position="77"/>
    </location>
</feature>
<gene>
    <name evidence="5" type="ORF">I316_04874</name>
</gene>
<dbReference type="SMART" id="SM00248">
    <property type="entry name" value="ANK"/>
    <property type="match status" value="4"/>
</dbReference>
<feature type="compositionally biased region" description="Low complexity" evidence="4">
    <location>
        <begin position="378"/>
        <end position="389"/>
    </location>
</feature>
<keyword evidence="2 3" id="KW-0040">ANK repeat</keyword>
<feature type="compositionally biased region" description="Low complexity" evidence="4">
    <location>
        <begin position="1180"/>
        <end position="1198"/>
    </location>
</feature>
<feature type="compositionally biased region" description="Low complexity" evidence="4">
    <location>
        <begin position="1215"/>
        <end position="1226"/>
    </location>
</feature>
<reference evidence="5 6" key="1">
    <citation type="submission" date="2013-07" db="EMBL/GenBank/DDBJ databases">
        <title>The Genome Sequence of Cryptococcus heveanensis BCC8398.</title>
        <authorList>
            <consortium name="The Broad Institute Genome Sequencing Platform"/>
            <person name="Cuomo C."/>
            <person name="Litvintseva A."/>
            <person name="Chen Y."/>
            <person name="Heitman J."/>
            <person name="Sun S."/>
            <person name="Springer D."/>
            <person name="Dromer F."/>
            <person name="Young S.K."/>
            <person name="Zeng Q."/>
            <person name="Gargeya S."/>
            <person name="Fitzgerald M."/>
            <person name="Abouelleil A."/>
            <person name="Alvarado L."/>
            <person name="Berlin A.M."/>
            <person name="Chapman S.B."/>
            <person name="Dewar J."/>
            <person name="Goldberg J."/>
            <person name="Griggs A."/>
            <person name="Gujja S."/>
            <person name="Hansen M."/>
            <person name="Howarth C."/>
            <person name="Imamovic A."/>
            <person name="Larimer J."/>
            <person name="McCowan C."/>
            <person name="Murphy C."/>
            <person name="Pearson M."/>
            <person name="Priest M."/>
            <person name="Roberts A."/>
            <person name="Saif S."/>
            <person name="Shea T."/>
            <person name="Sykes S."/>
            <person name="Wortman J."/>
            <person name="Nusbaum C."/>
            <person name="Birren B."/>
        </authorList>
    </citation>
    <scope>NUCLEOTIDE SEQUENCE [LARGE SCALE GENOMIC DNA]</scope>
    <source>
        <strain evidence="5 6">BCC8398</strain>
    </source>
</reference>
<dbReference type="InterPro" id="IPR002110">
    <property type="entry name" value="Ankyrin_rpt"/>
</dbReference>
<organism evidence="5 6">
    <name type="scientific">Kwoniella heveanensis BCC8398</name>
    <dbReference type="NCBI Taxonomy" id="1296120"/>
    <lineage>
        <taxon>Eukaryota</taxon>
        <taxon>Fungi</taxon>
        <taxon>Dikarya</taxon>
        <taxon>Basidiomycota</taxon>
        <taxon>Agaricomycotina</taxon>
        <taxon>Tremellomycetes</taxon>
        <taxon>Tremellales</taxon>
        <taxon>Cryptococcaceae</taxon>
        <taxon>Kwoniella</taxon>
    </lineage>
</organism>
<feature type="compositionally biased region" description="Gly residues" evidence="4">
    <location>
        <begin position="1273"/>
        <end position="1291"/>
    </location>
</feature>
<name>A0A1B9GQW6_9TREE</name>
<evidence type="ECO:0000256" key="3">
    <source>
        <dbReference type="PROSITE-ProRule" id="PRU00023"/>
    </source>
</evidence>
<proteinExistence type="predicted"/>
<dbReference type="OrthoDB" id="194358at2759"/>
<feature type="region of interest" description="Disordered" evidence="4">
    <location>
        <begin position="1003"/>
        <end position="1063"/>
    </location>
</feature>
<sequence length="1383" mass="146547">MILISSIHNPPLTLPPPTPNAHFISRTYRLRRFVSFESSPSPTFPGPAPLFTHQSPKSNPKPKPKPTGPGKYPPPVPNLELHSAAASGNVGLVQYALTHGQPVNSVLHGVLPLHAACSGGSVSVVRMLLECGADVNAPRLPRRYSDGKRGTAPSVGTAGSTPLHFAAANGHAPIVQMLLASGADPTKPDKNGNTAEDLATINGHEDVVRVLHAFEHLQSRDAAHSDRAEPSSPSGSTSQLPEEDEGSSVRHHWIGSRKGKERAFSLSSSRSDGVIKVKSSLEGLLRRGTRHSSGVFSAHSGDDSRSELSVAGSGPGEGPGSSSIPRISTYSDMSSNVESDQLQSPAEIETPGSPSPKKGISVPLAPEDDSNNSLTRITSGHSSTSNGTSIVLASPPHSAGLTPPTPRGRHGSTSSHRPSLPSILEKAVHPGQAFRAALRHHGEKEQKVQFSPDPSTDSHSHEADTHHAPSSGGFFRGRRKSHDPDLNNQHHGKKHGKHGIKSFFRRSHSPPSRSPSPPQRKDAKPIDAEELEEGIQRLKRASLDLERIEDEQAGNVTEEGSQDEGERRRSWEKSDDDATPQPKPTASSAPATKTKFFPDSPTLGPPRLAGRSNELPSTASSPGGRPRTGSEVIAPSPLANEWAHDTDDSDSSLPHRGIRRVRTEVIKSPSSSYPTSPLSPDSPYTSPPSPRGARPRSATYTGGLPSPVLHTLPKGLNPPRPLGLGWEDDVDLRKVAASGLIRRESQRRQEEAEAEAGDEIEGEDEEEYHDAVSPDPQAGDADALGSRTEDEIESTPTPQSELVLNDPPETEDKPDLVGHIRGDSAGSGTNESSRLSTPAASLRHSSTSDDVDDSGYRQGKNIAAPLPTFTSVVDNRPRGKSVSSVSSSTSGMGYSFAQTVSTPSTSLTPPSALSLLPSGPVPAFPPVPENEVVSNPPSHRRTMTQRTISSHAEAKELVKQNETDILQLAQLPPSLDSSRSLAEQLAAYGENVAIQQQFAAMERRSSQGLTPRGGESEDGESYFSAESGWSRGSSRSSEKERRVRLGSAQGTKPRALSNPLLPLTSIDAPRSSMPAINTIYDKRADAYRKHMATLSAAQPILPSATRHAQSRARRQRAASSHEMWLDAGPMNRRPTSSQSHTSMPFSVIDAEAEEVARHPHISGPMPVVSNPVTGQRARKSSAGSSTSHHHGQATSSGHGRAHTAPRPTSKFILPSSASQHISSSMSTAGSGIGPTPIADILSTRFQGLSTTPTASSFATPALVASQLRSTSGGKSGIGSGSGSGLGSGHGPAGAHQHNSAAVGGAGYGKDSPYVSIFSHRYAATPLNEDDSDDEEQERREYTVIENDWRGGHVVRPDELGLTTSSEGKKGKWGLKKMGLGRKS</sequence>
<feature type="compositionally biased region" description="Polar residues" evidence="4">
    <location>
        <begin position="329"/>
        <end position="344"/>
    </location>
</feature>
<feature type="region of interest" description="Disordered" evidence="4">
    <location>
        <begin position="291"/>
        <end position="892"/>
    </location>
</feature>
<accession>A0A1B9GQW6</accession>
<feature type="repeat" description="ANK" evidence="3">
    <location>
        <begin position="158"/>
        <end position="190"/>
    </location>
</feature>
<feature type="region of interest" description="Disordered" evidence="4">
    <location>
        <begin position="39"/>
        <end position="81"/>
    </location>
</feature>
<dbReference type="PANTHER" id="PTHR24173">
    <property type="entry name" value="ANKYRIN REPEAT CONTAINING"/>
    <property type="match status" value="1"/>
</dbReference>
<feature type="repeat" description="ANK" evidence="3">
    <location>
        <begin position="108"/>
        <end position="140"/>
    </location>
</feature>
<feature type="compositionally biased region" description="Basic and acidic residues" evidence="4">
    <location>
        <begin position="564"/>
        <end position="573"/>
    </location>
</feature>
<evidence type="ECO:0000256" key="4">
    <source>
        <dbReference type="SAM" id="MobiDB-lite"/>
    </source>
</evidence>
<feature type="compositionally biased region" description="Basic and acidic residues" evidence="4">
    <location>
        <begin position="810"/>
        <end position="822"/>
    </location>
</feature>
<evidence type="ECO:0000256" key="2">
    <source>
        <dbReference type="ARBA" id="ARBA00023043"/>
    </source>
</evidence>
<feature type="compositionally biased region" description="Basic and acidic residues" evidence="4">
    <location>
        <begin position="741"/>
        <end position="751"/>
    </location>
</feature>
<keyword evidence="1" id="KW-0677">Repeat</keyword>
<feature type="compositionally biased region" description="Low complexity" evidence="4">
    <location>
        <begin position="881"/>
        <end position="890"/>
    </location>
</feature>
<feature type="compositionally biased region" description="Basic residues" evidence="4">
    <location>
        <begin position="490"/>
        <end position="508"/>
    </location>
</feature>
<dbReference type="SUPFAM" id="SSF48403">
    <property type="entry name" value="Ankyrin repeat"/>
    <property type="match status" value="1"/>
</dbReference>
<feature type="compositionally biased region" description="Acidic residues" evidence="4">
    <location>
        <begin position="752"/>
        <end position="768"/>
    </location>
</feature>
<keyword evidence="6" id="KW-1185">Reference proteome</keyword>
<feature type="compositionally biased region" description="Low complexity" evidence="4">
    <location>
        <begin position="668"/>
        <end position="684"/>
    </location>
</feature>
<feature type="compositionally biased region" description="Pro residues" evidence="4">
    <location>
        <begin position="919"/>
        <end position="928"/>
    </location>
</feature>
<feature type="region of interest" description="Disordered" evidence="4">
    <location>
        <begin position="1269"/>
        <end position="1303"/>
    </location>
</feature>
<feature type="compositionally biased region" description="Polar residues" evidence="4">
    <location>
        <begin position="826"/>
        <end position="845"/>
    </location>
</feature>
<feature type="region of interest" description="Disordered" evidence="4">
    <location>
        <begin position="919"/>
        <end position="950"/>
    </location>
</feature>
<evidence type="ECO:0000256" key="1">
    <source>
        <dbReference type="ARBA" id="ARBA00022737"/>
    </source>
</evidence>
<dbReference type="STRING" id="1296120.A0A1B9GQW6"/>
<feature type="compositionally biased region" description="Basic residues" evidence="4">
    <location>
        <begin position="1370"/>
        <end position="1383"/>
    </location>
</feature>
<dbReference type="PROSITE" id="PS50088">
    <property type="entry name" value="ANK_REPEAT"/>
    <property type="match status" value="2"/>
</dbReference>
<reference evidence="6" key="2">
    <citation type="submission" date="2013-12" db="EMBL/GenBank/DDBJ databases">
        <title>Evolution of pathogenesis and genome organization in the Tremellales.</title>
        <authorList>
            <person name="Cuomo C."/>
            <person name="Litvintseva A."/>
            <person name="Heitman J."/>
            <person name="Chen Y."/>
            <person name="Sun S."/>
            <person name="Springer D."/>
            <person name="Dromer F."/>
            <person name="Young S."/>
            <person name="Zeng Q."/>
            <person name="Chapman S."/>
            <person name="Gujja S."/>
            <person name="Saif S."/>
            <person name="Birren B."/>
        </authorList>
    </citation>
    <scope>NUCLEOTIDE SEQUENCE [LARGE SCALE GENOMIC DNA]</scope>
    <source>
        <strain evidence="6">BCC8398</strain>
    </source>
</reference>
<feature type="compositionally biased region" description="Basic residues" evidence="4">
    <location>
        <begin position="249"/>
        <end position="260"/>
    </location>
</feature>